<evidence type="ECO:0000313" key="1">
    <source>
        <dbReference type="EMBL" id="QHT22104.1"/>
    </source>
</evidence>
<organism evidence="1">
    <name type="scientific">viral metagenome</name>
    <dbReference type="NCBI Taxonomy" id="1070528"/>
    <lineage>
        <taxon>unclassified sequences</taxon>
        <taxon>metagenomes</taxon>
        <taxon>organismal metagenomes</taxon>
    </lineage>
</organism>
<dbReference type="AlphaFoldDB" id="A0A6C0DZA4"/>
<dbReference type="EMBL" id="MN739702">
    <property type="protein sequence ID" value="QHT22104.1"/>
    <property type="molecule type" value="Genomic_DNA"/>
</dbReference>
<sequence length="228" mass="27712">MRFLVDSKNKVILGWSPKCGCSHIKYIFWFLQNNKINNQIHTDKDTNKLPKNIEQYTTIIISRNPLKRLVSGFLDKYKIDGEYRHLWNNDIITFNMFIQELTKTNWQKIDHHHFSPQTAEDYDPKILQSKIIKCFDIENIDYEFIEKLYNKKIPTIILQKKLGHERKKNYENTVDNYVYDLDMKQYYAYNVETKYFYNEELKKLVKEFYDADYRLFSYLGIDYLSMVL</sequence>
<dbReference type="GO" id="GO:0016020">
    <property type="term" value="C:membrane"/>
    <property type="evidence" value="ECO:0007669"/>
    <property type="project" value="InterPro"/>
</dbReference>
<accession>A0A6C0DZA4</accession>
<reference evidence="1" key="1">
    <citation type="journal article" date="2020" name="Nature">
        <title>Giant virus diversity and host interactions through global metagenomics.</title>
        <authorList>
            <person name="Schulz F."/>
            <person name="Roux S."/>
            <person name="Paez-Espino D."/>
            <person name="Jungbluth S."/>
            <person name="Walsh D.A."/>
            <person name="Denef V.J."/>
            <person name="McMahon K.D."/>
            <person name="Konstantinidis K.T."/>
            <person name="Eloe-Fadrosh E.A."/>
            <person name="Kyrpides N.C."/>
            <person name="Woyke T."/>
        </authorList>
    </citation>
    <scope>NUCLEOTIDE SEQUENCE</scope>
    <source>
        <strain evidence="1">GVMAG-M-3300023179-103</strain>
    </source>
</reference>
<protein>
    <recommendedName>
        <fullName evidence="2">Sulfotransferase domain-containing protein</fullName>
    </recommendedName>
</protein>
<dbReference type="InterPro" id="IPR005331">
    <property type="entry name" value="Sulfotransferase"/>
</dbReference>
<name>A0A6C0DZA4_9ZZZZ</name>
<dbReference type="GO" id="GO:0008146">
    <property type="term" value="F:sulfotransferase activity"/>
    <property type="evidence" value="ECO:0007669"/>
    <property type="project" value="InterPro"/>
</dbReference>
<dbReference type="Pfam" id="PF03567">
    <property type="entry name" value="Sulfotransfer_2"/>
    <property type="match status" value="1"/>
</dbReference>
<evidence type="ECO:0008006" key="2">
    <source>
        <dbReference type="Google" id="ProtNLM"/>
    </source>
</evidence>
<proteinExistence type="predicted"/>